<dbReference type="Gene3D" id="1.20.200.10">
    <property type="entry name" value="Fumarase/aspartase (Central domain)"/>
    <property type="match status" value="1"/>
</dbReference>
<dbReference type="InterPro" id="IPR009049">
    <property type="entry name" value="Argininosuccinate_lyase"/>
</dbReference>
<evidence type="ECO:0000256" key="6">
    <source>
        <dbReference type="HAMAP-Rule" id="MF_00006"/>
    </source>
</evidence>
<evidence type="ECO:0000256" key="4">
    <source>
        <dbReference type="ARBA" id="ARBA00022605"/>
    </source>
</evidence>
<dbReference type="EMBL" id="QZDT01000006">
    <property type="protein sequence ID" value="NBJ92111.1"/>
    <property type="molecule type" value="Genomic_DNA"/>
</dbReference>
<dbReference type="InterPro" id="IPR029419">
    <property type="entry name" value="Arg_succ_lyase_C"/>
</dbReference>
<dbReference type="Gene3D" id="1.10.275.10">
    <property type="entry name" value="Fumarase/aspartase (N-terminal domain)"/>
    <property type="match status" value="1"/>
</dbReference>
<dbReference type="FunFam" id="1.10.275.10:FF:000002">
    <property type="entry name" value="Argininosuccinate lyase"/>
    <property type="match status" value="1"/>
</dbReference>
<comment type="pathway">
    <text evidence="1 6">Amino-acid biosynthesis; L-arginine biosynthesis; L-arginine from L-ornithine and carbamoyl phosphate: step 3/3.</text>
</comment>
<dbReference type="PANTHER" id="PTHR43814:SF1">
    <property type="entry name" value="ARGININOSUCCINATE LYASE"/>
    <property type="match status" value="1"/>
</dbReference>
<dbReference type="FunFam" id="1.20.200.10:FF:000015">
    <property type="entry name" value="argininosuccinate lyase isoform X2"/>
    <property type="match status" value="1"/>
</dbReference>
<dbReference type="OrthoDB" id="9769623at2"/>
<comment type="subcellular location">
    <subcellularLocation>
        <location evidence="6">Cytoplasm</location>
    </subcellularLocation>
</comment>
<proteinExistence type="inferred from homology"/>
<evidence type="ECO:0000313" key="10">
    <source>
        <dbReference type="Proteomes" id="UP001154420"/>
    </source>
</evidence>
<dbReference type="InterPro" id="IPR022761">
    <property type="entry name" value="Fumarate_lyase_N"/>
</dbReference>
<gene>
    <name evidence="6 9" type="primary">argH</name>
    <name evidence="9" type="ORF">D5281_05785</name>
</gene>
<evidence type="ECO:0000256" key="1">
    <source>
        <dbReference type="ARBA" id="ARBA00004941"/>
    </source>
</evidence>
<dbReference type="HAMAP" id="MF_00006">
    <property type="entry name" value="Arg_succ_lyase"/>
    <property type="match status" value="1"/>
</dbReference>
<evidence type="ECO:0000259" key="8">
    <source>
        <dbReference type="Pfam" id="PF14698"/>
    </source>
</evidence>
<evidence type="ECO:0000256" key="3">
    <source>
        <dbReference type="ARBA" id="ARBA00022571"/>
    </source>
</evidence>
<sequence length="465" mass="52738">MAQLWGGRFTKEMDKLVYEFNASISFDKKFFEQDIEGSIAHVVMMEKQGILTCEEKDAIVKGLTGIRKDVEDGKLSITEEYEDIHSFVEANLIERIGDTGKKLHTGRSRNDQVALDMKLYIRSEVVQIAENLKDLLETLLSIMEKNLTTYMPGFTHLQKAQPTTLAHHMGAYFEMFKRDVLRLEDIYKRMNYCPLGSGAFAGTTYPLDRAYTSALMGFEGPTLNSMDAVADRDYVIEFLAALSTIMMHLSRFSEEIIIWNSNEYRFVEIDDGFSTGSSIMPQKKNPDIAELVRGKTGRVYGALMSILTTMKSLPLAYNKDMQEDKELTFDAITTVKNCLTLFHGMLSTMKFNQKIMEESATKGFTNATDAADYLVNKGVPFRDAHGIIGQLVLYCIEKNCSIDALSIDELKNFSPLFEGDVYDTISLKTCVEKRLTMGAPSKKAMEEVIRINKEFLAHIWVVERY</sequence>
<protein>
    <recommendedName>
        <fullName evidence="2 6">Argininosuccinate lyase</fullName>
        <shortName evidence="6">ASAL</shortName>
        <ecNumber evidence="2 6">4.3.2.1</ecNumber>
    </recommendedName>
    <alternativeName>
        <fullName evidence="6">Arginosuccinase</fullName>
    </alternativeName>
</protein>
<dbReference type="Pfam" id="PF14698">
    <property type="entry name" value="ASL_C2"/>
    <property type="match status" value="1"/>
</dbReference>
<evidence type="ECO:0000256" key="2">
    <source>
        <dbReference type="ARBA" id="ARBA00012338"/>
    </source>
</evidence>
<dbReference type="GO" id="GO:0004056">
    <property type="term" value="F:argininosuccinate lyase activity"/>
    <property type="evidence" value="ECO:0007669"/>
    <property type="project" value="UniProtKB-UniRule"/>
</dbReference>
<reference evidence="9" key="1">
    <citation type="submission" date="2018-09" db="EMBL/GenBank/DDBJ databases">
        <title>Murine metabolic-syndrome-specific gut microbial biobank.</title>
        <authorList>
            <person name="Liu C."/>
        </authorList>
    </citation>
    <scope>NUCLEOTIDE SEQUENCE</scope>
    <source>
        <strain evidence="9">D42-62</strain>
    </source>
</reference>
<dbReference type="AlphaFoldDB" id="A0A9X5GRE7"/>
<name>A0A9X5GRE7_9FIRM</name>
<dbReference type="CDD" id="cd01359">
    <property type="entry name" value="Argininosuccinate_lyase"/>
    <property type="match status" value="1"/>
</dbReference>
<dbReference type="PRINTS" id="PR00149">
    <property type="entry name" value="FUMRATELYASE"/>
</dbReference>
<keyword evidence="5 6" id="KW-0456">Lyase</keyword>
<organism evidence="9 10">
    <name type="scientific">Parablautia muri</name>
    <dbReference type="NCBI Taxonomy" id="2320879"/>
    <lineage>
        <taxon>Bacteria</taxon>
        <taxon>Bacillati</taxon>
        <taxon>Bacillota</taxon>
        <taxon>Clostridia</taxon>
        <taxon>Lachnospirales</taxon>
        <taxon>Lachnospiraceae</taxon>
        <taxon>Parablautia</taxon>
    </lineage>
</organism>
<dbReference type="FunFam" id="1.10.40.30:FF:000001">
    <property type="entry name" value="Argininosuccinate lyase"/>
    <property type="match status" value="1"/>
</dbReference>
<evidence type="ECO:0000259" key="7">
    <source>
        <dbReference type="Pfam" id="PF00206"/>
    </source>
</evidence>
<dbReference type="GO" id="GO:0005829">
    <property type="term" value="C:cytosol"/>
    <property type="evidence" value="ECO:0007669"/>
    <property type="project" value="TreeGrafter"/>
</dbReference>
<dbReference type="Proteomes" id="UP001154420">
    <property type="component" value="Unassembled WGS sequence"/>
</dbReference>
<dbReference type="InterPro" id="IPR024083">
    <property type="entry name" value="Fumarase/histidase_N"/>
</dbReference>
<dbReference type="Gene3D" id="1.10.40.30">
    <property type="entry name" value="Fumarase/aspartase (C-terminal domain)"/>
    <property type="match status" value="1"/>
</dbReference>
<dbReference type="InterPro" id="IPR000362">
    <property type="entry name" value="Fumarate_lyase_fam"/>
</dbReference>
<keyword evidence="3 6" id="KW-0055">Arginine biosynthesis</keyword>
<keyword evidence="10" id="KW-1185">Reference proteome</keyword>
<dbReference type="InterPro" id="IPR020557">
    <property type="entry name" value="Fumarate_lyase_CS"/>
</dbReference>
<dbReference type="GO" id="GO:0042450">
    <property type="term" value="P:L-arginine biosynthetic process via ornithine"/>
    <property type="evidence" value="ECO:0007669"/>
    <property type="project" value="UniProtKB-UniRule"/>
</dbReference>
<dbReference type="PROSITE" id="PS00163">
    <property type="entry name" value="FUMARATE_LYASES"/>
    <property type="match status" value="1"/>
</dbReference>
<feature type="domain" description="Argininosuccinate lyase C-terminal" evidence="8">
    <location>
        <begin position="364"/>
        <end position="432"/>
    </location>
</feature>
<evidence type="ECO:0000256" key="5">
    <source>
        <dbReference type="ARBA" id="ARBA00023239"/>
    </source>
</evidence>
<dbReference type="InterPro" id="IPR008948">
    <property type="entry name" value="L-Aspartase-like"/>
</dbReference>
<dbReference type="PANTHER" id="PTHR43814">
    <property type="entry name" value="ARGININOSUCCINATE LYASE"/>
    <property type="match status" value="1"/>
</dbReference>
<keyword evidence="4 6" id="KW-0028">Amino-acid biosynthesis</keyword>
<dbReference type="NCBIfam" id="TIGR00838">
    <property type="entry name" value="argH"/>
    <property type="match status" value="1"/>
</dbReference>
<comment type="caution">
    <text evidence="9">The sequence shown here is derived from an EMBL/GenBank/DDBJ whole genome shotgun (WGS) entry which is preliminary data.</text>
</comment>
<dbReference type="RefSeq" id="WP_160559183.1">
    <property type="nucleotide sequence ID" value="NZ_QZDT01000006.1"/>
</dbReference>
<keyword evidence="6" id="KW-0963">Cytoplasm</keyword>
<comment type="catalytic activity">
    <reaction evidence="6">
        <text>2-(N(omega)-L-arginino)succinate = fumarate + L-arginine</text>
        <dbReference type="Rhea" id="RHEA:24020"/>
        <dbReference type="ChEBI" id="CHEBI:29806"/>
        <dbReference type="ChEBI" id="CHEBI:32682"/>
        <dbReference type="ChEBI" id="CHEBI:57472"/>
        <dbReference type="EC" id="4.3.2.1"/>
    </reaction>
</comment>
<feature type="domain" description="Fumarate lyase N-terminal" evidence="7">
    <location>
        <begin position="7"/>
        <end position="301"/>
    </location>
</feature>
<comment type="similarity">
    <text evidence="6">Belongs to the lyase 1 family. Argininosuccinate lyase subfamily.</text>
</comment>
<dbReference type="Pfam" id="PF00206">
    <property type="entry name" value="Lyase_1"/>
    <property type="match status" value="1"/>
</dbReference>
<accession>A0A9X5GRE7</accession>
<evidence type="ECO:0000313" key="9">
    <source>
        <dbReference type="EMBL" id="NBJ92111.1"/>
    </source>
</evidence>
<dbReference type="EC" id="4.3.2.1" evidence="2 6"/>
<dbReference type="SUPFAM" id="SSF48557">
    <property type="entry name" value="L-aspartase-like"/>
    <property type="match status" value="1"/>
</dbReference>
<dbReference type="PRINTS" id="PR00145">
    <property type="entry name" value="ARGSUCLYASE"/>
</dbReference>